<keyword evidence="6" id="KW-1015">Disulfide bond</keyword>
<keyword evidence="5" id="KW-0106">Calcium</keyword>
<reference evidence="11" key="1">
    <citation type="journal article" date="2023" name="Commun. Biol.">
        <title>Genome analysis of Parmales, the sister group of diatoms, reveals the evolutionary specialization of diatoms from phago-mixotrophs to photoautotrophs.</title>
        <authorList>
            <person name="Ban H."/>
            <person name="Sato S."/>
            <person name="Yoshikawa S."/>
            <person name="Yamada K."/>
            <person name="Nakamura Y."/>
            <person name="Ichinomiya M."/>
            <person name="Sato N."/>
            <person name="Blanc-Mathieu R."/>
            <person name="Endo H."/>
            <person name="Kuwata A."/>
            <person name="Ogata H."/>
        </authorList>
    </citation>
    <scope>NUCLEOTIDE SEQUENCE [LARGE SCALE GENOMIC DNA]</scope>
    <source>
        <strain evidence="11">NIES 3701</strain>
    </source>
</reference>
<dbReference type="Gene3D" id="2.60.120.200">
    <property type="match status" value="1"/>
</dbReference>
<dbReference type="InterPro" id="IPR051360">
    <property type="entry name" value="Neuronal_Pentraxin_Related"/>
</dbReference>
<evidence type="ECO:0000256" key="2">
    <source>
        <dbReference type="ARBA" id="ARBA00022723"/>
    </source>
</evidence>
<feature type="chain" id="PRO_5040931961" description="Laminin IV type A domain-containing protein" evidence="8">
    <location>
        <begin position="33"/>
        <end position="2902"/>
    </location>
</feature>
<evidence type="ECO:0000256" key="4">
    <source>
        <dbReference type="ARBA" id="ARBA00022737"/>
    </source>
</evidence>
<dbReference type="EMBL" id="BRXY01000497">
    <property type="protein sequence ID" value="GMH97535.1"/>
    <property type="molecule type" value="Genomic_DNA"/>
</dbReference>
<keyword evidence="11" id="KW-1185">Reference proteome</keyword>
<dbReference type="SUPFAM" id="SSF49899">
    <property type="entry name" value="Concanavalin A-like lectins/glucanases"/>
    <property type="match status" value="1"/>
</dbReference>
<dbReference type="GO" id="GO:0007154">
    <property type="term" value="P:cell communication"/>
    <property type="evidence" value="ECO:0007669"/>
    <property type="project" value="InterPro"/>
</dbReference>
<dbReference type="SUPFAM" id="SSF141072">
    <property type="entry name" value="CalX-like"/>
    <property type="match status" value="1"/>
</dbReference>
<organism evidence="10 11">
    <name type="scientific">Triparma strigata</name>
    <dbReference type="NCBI Taxonomy" id="1606541"/>
    <lineage>
        <taxon>Eukaryota</taxon>
        <taxon>Sar</taxon>
        <taxon>Stramenopiles</taxon>
        <taxon>Ochrophyta</taxon>
        <taxon>Bolidophyceae</taxon>
        <taxon>Parmales</taxon>
        <taxon>Triparmaceae</taxon>
        <taxon>Triparma</taxon>
    </lineage>
</organism>
<feature type="domain" description="Laminin IV type A" evidence="9">
    <location>
        <begin position="2712"/>
        <end position="2902"/>
    </location>
</feature>
<evidence type="ECO:0000256" key="6">
    <source>
        <dbReference type="ARBA" id="ARBA00023157"/>
    </source>
</evidence>
<evidence type="ECO:0000313" key="10">
    <source>
        <dbReference type="EMBL" id="GMH97535.1"/>
    </source>
</evidence>
<dbReference type="GO" id="GO:0046872">
    <property type="term" value="F:metal ion binding"/>
    <property type="evidence" value="ECO:0007669"/>
    <property type="project" value="UniProtKB-KW"/>
</dbReference>
<keyword evidence="7" id="KW-0325">Glycoprotein</keyword>
<keyword evidence="2" id="KW-0479">Metal-binding</keyword>
<dbReference type="InterPro" id="IPR038081">
    <property type="entry name" value="CalX-like_sf"/>
</dbReference>
<dbReference type="PANTHER" id="PTHR19277:SF125">
    <property type="entry name" value="B6"/>
    <property type="match status" value="1"/>
</dbReference>
<dbReference type="PANTHER" id="PTHR19277">
    <property type="entry name" value="PENTRAXIN"/>
    <property type="match status" value="1"/>
</dbReference>
<accession>A0A9W7F0L2</accession>
<dbReference type="Proteomes" id="UP001165085">
    <property type="component" value="Unassembled WGS sequence"/>
</dbReference>
<feature type="signal peptide" evidence="8">
    <location>
        <begin position="1"/>
        <end position="32"/>
    </location>
</feature>
<evidence type="ECO:0000256" key="7">
    <source>
        <dbReference type="ARBA" id="ARBA00023180"/>
    </source>
</evidence>
<gene>
    <name evidence="10" type="ORF">TrST_g6719</name>
</gene>
<dbReference type="Pfam" id="PF03160">
    <property type="entry name" value="Calx-beta"/>
    <property type="match status" value="1"/>
</dbReference>
<dbReference type="InterPro" id="IPR003644">
    <property type="entry name" value="Calx_beta"/>
</dbReference>
<evidence type="ECO:0000256" key="3">
    <source>
        <dbReference type="ARBA" id="ARBA00022729"/>
    </source>
</evidence>
<dbReference type="SMART" id="SM00237">
    <property type="entry name" value="Calx_beta"/>
    <property type="match status" value="1"/>
</dbReference>
<keyword evidence="4" id="KW-0677">Repeat</keyword>
<name>A0A9W7F0L2_9STRA</name>
<evidence type="ECO:0000256" key="5">
    <source>
        <dbReference type="ARBA" id="ARBA00022837"/>
    </source>
</evidence>
<dbReference type="OrthoDB" id="189362at2759"/>
<evidence type="ECO:0000259" key="9">
    <source>
        <dbReference type="PROSITE" id="PS51115"/>
    </source>
</evidence>
<dbReference type="PROSITE" id="PS51115">
    <property type="entry name" value="LAMININ_IVA"/>
    <property type="match status" value="1"/>
</dbReference>
<dbReference type="InterPro" id="IPR000034">
    <property type="entry name" value="Laminin_IV"/>
</dbReference>
<evidence type="ECO:0000313" key="11">
    <source>
        <dbReference type="Proteomes" id="UP001165085"/>
    </source>
</evidence>
<comment type="caution">
    <text evidence="10">The sequence shown here is derived from an EMBL/GenBank/DDBJ whole genome shotgun (WGS) entry which is preliminary data.</text>
</comment>
<keyword evidence="3 8" id="KW-0732">Signal</keyword>
<protein>
    <recommendedName>
        <fullName evidence="9">Laminin IV type A domain-containing protein</fullName>
    </recommendedName>
</protein>
<sequence length="2902" mass="317812">MAPLSYPLNRLIPVLVLLLFSSSNKLPQSVSAELSSYDSRFHASLDSYEDFARERDERYGGGAVQETADEALAAPVSIETPRKLQAYPSGPYDGQEGYVTVHRGNTINFALAFGASGDISNNQTLAVDSTNLTMCYRFASEHFQSYTTTKLDLRFISQVDSSTGPSDVAVVDVPEHFIFRGYGITPFQDQAYWVRKDDPCTIDPLERAKIKESTDGIVTVGRDGNTTFTFTTVNSGHDLQLCYKFQTERAARVYNHTTIVTQVHELQQSQGDVGVSVVDYPKNYIFSGEYLSLADKFKWGIDGDCNAAPAEIWQNDFDNNTLNLVDTKDYLTHPSPYNTSLNATFTMRGSATGLNLTMCYKHRAEPWTSYAFWTNDVRMVHNVSSLVGDWSRSVAEQPKVLKFHGHGLENGDQAKFVTANATGYVDCNDYTHNVVLLNPDNVANQHRDIVSDNLLDHEATFNFDPASAGQWVHLCYKFNNEPYQIYPNIMNQIHFVSNLTSFVGDIEYTVVDVPERIAVHGKYVTELDKGRWVHHSATSDADCLDTGLILYSDGLLGGAGGAVVPDPSNRQVNIEESIYHNTTVVPNPQWANDKSAEGRQITFAFNESYRGQIPKYCHKFKNEPYKIYENFRTKIAHVFSVEGLVGTNDVAVVNYEKGWKFHGGHISNKDHVKWSLVGSDSCESPIVSQSFGGAHGGEDLEDGTGNTTRGVDNTNSVYFNFTSANSGNRVRLCYQFGNEPYKAYSKHEVHIRMIHNFSTPAYYGDFNRSVVAYPKPLTFFGHGLNTRGRLGGTGDRAKWLITATHFSDCNVAGKTAQLMDNSIEEMAVDVDTNNATFWFDVQAAGYWVALCYAFEHEPYQTYYQHRNQVNMLKTLTAAQGDTNVAVVDYPKVMSFSGEFLAEGDKFRWVSPFPDGHAACEGHGFDQAQCAAVGCCVFDSVASACASNVGSKACPAAGRLTDHEACTSIDQSSSIYDSATALHSSVTEPPQNTTVLLAAAAHSVTSGYVTPTTTVGTFTMTPKSSGRNNTLCYKHRNQPWKLYEHFTHDVRQIHGITVGTGDINVTVVDQDKVHFYHGDGNFAGDRVKYVKRLDLNDPSNVNYFKGNRGFTDGVKRRNLVDYADCNNITRTARINDQDSMSEWSKTVEEKYLSAGGVNSSETRTILNFHESSGGYVVMLCYAFENEPYQLYTEFVSQVHMLRNISSFQGGRDVIVAHVGERLGFHGDYITNQDQGRWVLGNGTNETEGYQYSYSGARQVSGFTVDSMCNDDVGVVLKSYTKKIWSEMVFNNVTNETESVVKFNYTFFTEEDITTNHSNPGNIYDIKGLNTSHEATFWYNESYSGATPTYCHKFKNEPWKIYPEQTIKIAHIEDVTVNTGDVDVAVVEYQKKWTFHGGHLLSNPLGLDRVKWVLSNTPGCDDSGGLYNLDSDGVTGENISTTVVSNSANWNATTAAKGLTYKLCYQFSNEPYRPYVEFPLNVREVTGRSVNDGNVDKAVPFLEKYYFFSGEELGGYDRVKWVKFDLDCNVDAGEPLYGGSSKLMAQVGTSANGDILSSATHPSMDGSYTPATFVDRLSGGPLKTCYKFENEPYKTYWGLTLTVVGLSEITSVGSPDVLVLDYQKEFTFMGQGVDDGDIAFWVFSDARTDLDCQASSPYLTGYAGTINSDEATNFLVTDRQYAGHTFLLCYKFGKESPKLYPEFTLSLKTMGGFVATIGTNTTSVVGTSKTYKLVGGQTAEGDRAKWVEGVIEDAGCADVIAGGTTNASTVTGDLVLGFDFSSPSPLNSYFTLCYAFGSEPFKLYPNLVTQVVQMSGLNETYAIVNSPQTMGIFGTGGTDADSVKFVSSHQSCNDDSAFAAGSTEYKVFNSAFVATFSSAEEDMVLCYKFGQEPYSRFDEYKVTSLDPKVSVMSVSSAVVGQQKLVKLTGTFGVTEYDSIKFVPNTASDCMVDTDGEGPDNDARATSVYEPLNMTRSLGDSMGGGQAMFFLSTSDGMDDGSPLLLCYRFGPPGTNYTFFPSLTLASNEINYIYVNMDELSVINSVVEFTFSGTGLKDYDKAKFIDPAGTSDYDCLGLSNVGGSSEAEIVNGKATFQFKEGFSKLVLCYKFGSGEPYKIYTGLEVINTAVANEEEQEPVFLEAPAEVVLSLAGSIDEIPPGSPAETQFKTNFVSDISSALGIDTSRVTITSITSGSIIVQFEIAVSQNSAEPLVSELVEELTEQINDPASVINSGNTTSRVQAPPAVVYLEPVEVLSASDSATSSAVRIVSYQRSGLFQFASDVYYTTEGSGTAYLEVERSHGDFGEVVLEYGTIAGTATAGLDFEQSYGKLTFFGGERSKNIEIKVLDDAVREPHFETFEVWMRIDDGATKGYQMNGYEAVTGTKRNATVRVYDWGEGGQVVGSSSFTVENNIGVGEASDMNGWTVLGNDAEDLFMSESESYWVDTWGLASSDIRYGKDEYNDKCDFAAPKRPCGYSCQYGDHALADVITGEPSTVLQLNGNGYMVSYVPFTDSFTDKLTIGLWVRASSLASAPTGTIWSYAVGGDENNEGGGFHEVLLSNHRDLSLLIRDRVVGAGERYDGSEGGDRRGIKLGINLADDDWHFVVVSWRSSDGRVVSFLDGAEVFNGGPYRVGELVRTGGSGMLGMSQDGPCSFTADGALNACALEESTGFIGQMQNLHLKRDFVGQKDAGQMMQIPSQASMDSLAALWKFGVSTSSGRVIDDSSGKGNHLYEGGNKGYASQTGATLVVGTPKSLMPMYPCGEIYSNIWHFAGGAAFKGDLSGAYGGRLQFKLMASSFSGNVRSKRGSVVLIGGDGTAISYRRVFGAPHENGGLGMFNYYSVILREDHGWYSEPGGLLLARDQFESVLKDVSKLLIRGDEFVYGGEGYGSEIVTLNDVTLYQKR</sequence>
<proteinExistence type="predicted"/>
<comment type="cofactor">
    <cofactor evidence="1">
        <name>Ca(2+)</name>
        <dbReference type="ChEBI" id="CHEBI:29108"/>
    </cofactor>
</comment>
<dbReference type="GO" id="GO:0016020">
    <property type="term" value="C:membrane"/>
    <property type="evidence" value="ECO:0007669"/>
    <property type="project" value="InterPro"/>
</dbReference>
<dbReference type="Pfam" id="PF00052">
    <property type="entry name" value="Laminin_B"/>
    <property type="match status" value="1"/>
</dbReference>
<evidence type="ECO:0000256" key="1">
    <source>
        <dbReference type="ARBA" id="ARBA00001913"/>
    </source>
</evidence>
<dbReference type="InterPro" id="IPR013320">
    <property type="entry name" value="ConA-like_dom_sf"/>
</dbReference>
<evidence type="ECO:0000256" key="8">
    <source>
        <dbReference type="SAM" id="SignalP"/>
    </source>
</evidence>
<dbReference type="Gene3D" id="2.60.40.2030">
    <property type="match status" value="1"/>
</dbReference>